<evidence type="ECO:0000259" key="7">
    <source>
        <dbReference type="Pfam" id="PF03151"/>
    </source>
</evidence>
<feature type="transmembrane region" description="Helical" evidence="6">
    <location>
        <begin position="156"/>
        <end position="174"/>
    </location>
</feature>
<sequence length="335" mass="36544">MTAANNTDRKAAIDAASWMFNVVTSVGIILVNKALMATYGFTFATTLTGLHFATTTSLTLVLRWLGYIQSSHLPLPDLLKFVLFANFSIVGMNVSLMWNSVGFYQIAKLSMIPVSCFLEVVLDNVRYSRDTKLSIVVVLVGVAVCTVTDVSVNAKGFLAAVVAVWSTALQQYYVHFLQRRYSLGSFNLLGHTAPAQAASLLVAGPFLDYWLTNKRIDAYPLTFTSMLFIILSCSIAVGTNLSQFICIGRFTAVSFQVLGHMKTILVLILGFVFFGKEGLNLQVVLGMIIAIVGMIWYGNASSKPGGKERRSLSMNGNKSQKHDGLSESSEGDEKV</sequence>
<dbReference type="EMBL" id="GGEC01019264">
    <property type="protein sequence ID" value="MBW99747.1"/>
    <property type="molecule type" value="Transcribed_RNA"/>
</dbReference>
<feature type="transmembrane region" description="Helical" evidence="6">
    <location>
        <begin position="281"/>
        <end position="300"/>
    </location>
</feature>
<feature type="transmembrane region" description="Helical" evidence="6">
    <location>
        <begin position="78"/>
        <end position="96"/>
    </location>
</feature>
<proteinExistence type="predicted"/>
<feature type="transmembrane region" description="Helical" evidence="6">
    <location>
        <begin position="186"/>
        <end position="207"/>
    </location>
</feature>
<evidence type="ECO:0000256" key="4">
    <source>
        <dbReference type="ARBA" id="ARBA00023136"/>
    </source>
</evidence>
<evidence type="ECO:0000256" key="6">
    <source>
        <dbReference type="SAM" id="Phobius"/>
    </source>
</evidence>
<feature type="transmembrane region" description="Helical" evidence="6">
    <location>
        <begin position="12"/>
        <end position="31"/>
    </location>
</feature>
<evidence type="ECO:0000256" key="2">
    <source>
        <dbReference type="ARBA" id="ARBA00022692"/>
    </source>
</evidence>
<reference evidence="8" key="1">
    <citation type="submission" date="2018-02" db="EMBL/GenBank/DDBJ databases">
        <title>Rhizophora mucronata_Transcriptome.</title>
        <authorList>
            <person name="Meera S.P."/>
            <person name="Sreeshan A."/>
            <person name="Augustine A."/>
        </authorList>
    </citation>
    <scope>NUCLEOTIDE SEQUENCE</scope>
    <source>
        <tissue evidence="8">Leaf</tissue>
    </source>
</reference>
<dbReference type="AlphaFoldDB" id="A0A2P2K1Z5"/>
<feature type="transmembrane region" description="Helical" evidence="6">
    <location>
        <begin position="219"/>
        <end position="241"/>
    </location>
</feature>
<feature type="transmembrane region" description="Helical" evidence="6">
    <location>
        <begin position="253"/>
        <end position="275"/>
    </location>
</feature>
<dbReference type="SUPFAM" id="SSF103481">
    <property type="entry name" value="Multidrug resistance efflux transporter EmrE"/>
    <property type="match status" value="1"/>
</dbReference>
<evidence type="ECO:0000256" key="5">
    <source>
        <dbReference type="SAM" id="MobiDB-lite"/>
    </source>
</evidence>
<dbReference type="PANTHER" id="PTHR11132">
    <property type="entry name" value="SOLUTE CARRIER FAMILY 35"/>
    <property type="match status" value="1"/>
</dbReference>
<comment type="subcellular location">
    <subcellularLocation>
        <location evidence="1">Membrane</location>
        <topology evidence="1">Multi-pass membrane protein</topology>
    </subcellularLocation>
</comment>
<organism evidence="8">
    <name type="scientific">Rhizophora mucronata</name>
    <name type="common">Asiatic mangrove</name>
    <dbReference type="NCBI Taxonomy" id="61149"/>
    <lineage>
        <taxon>Eukaryota</taxon>
        <taxon>Viridiplantae</taxon>
        <taxon>Streptophyta</taxon>
        <taxon>Embryophyta</taxon>
        <taxon>Tracheophyta</taxon>
        <taxon>Spermatophyta</taxon>
        <taxon>Magnoliopsida</taxon>
        <taxon>eudicotyledons</taxon>
        <taxon>Gunneridae</taxon>
        <taxon>Pentapetalae</taxon>
        <taxon>rosids</taxon>
        <taxon>fabids</taxon>
        <taxon>Malpighiales</taxon>
        <taxon>Rhizophoraceae</taxon>
        <taxon>Rhizophora</taxon>
    </lineage>
</organism>
<protein>
    <submittedName>
        <fullName evidence="8">Organic anion transporter</fullName>
    </submittedName>
</protein>
<feature type="compositionally biased region" description="Basic and acidic residues" evidence="5">
    <location>
        <begin position="320"/>
        <end position="335"/>
    </location>
</feature>
<evidence type="ECO:0000256" key="3">
    <source>
        <dbReference type="ARBA" id="ARBA00022989"/>
    </source>
</evidence>
<dbReference type="EMBL" id="GGEC01019266">
    <property type="protein sequence ID" value="MBW99749.1"/>
    <property type="molecule type" value="Transcribed_RNA"/>
</dbReference>
<keyword evidence="4 6" id="KW-0472">Membrane</keyword>
<keyword evidence="2 6" id="KW-0812">Transmembrane</keyword>
<dbReference type="InterPro" id="IPR050186">
    <property type="entry name" value="TPT_transporter"/>
</dbReference>
<evidence type="ECO:0000256" key="1">
    <source>
        <dbReference type="ARBA" id="ARBA00004141"/>
    </source>
</evidence>
<feature type="transmembrane region" description="Helical" evidence="6">
    <location>
        <begin position="133"/>
        <end position="150"/>
    </location>
</feature>
<dbReference type="GO" id="GO:0016020">
    <property type="term" value="C:membrane"/>
    <property type="evidence" value="ECO:0007669"/>
    <property type="project" value="UniProtKB-SubCell"/>
</dbReference>
<evidence type="ECO:0000313" key="8">
    <source>
        <dbReference type="EMBL" id="MBW99747.1"/>
    </source>
</evidence>
<feature type="domain" description="Sugar phosphate transporter" evidence="7">
    <location>
        <begin position="24"/>
        <end position="297"/>
    </location>
</feature>
<name>A0A2P2K1Z5_RHIMU</name>
<dbReference type="Pfam" id="PF03151">
    <property type="entry name" value="TPT"/>
    <property type="match status" value="1"/>
</dbReference>
<dbReference type="InterPro" id="IPR037185">
    <property type="entry name" value="EmrE-like"/>
</dbReference>
<feature type="region of interest" description="Disordered" evidence="5">
    <location>
        <begin position="303"/>
        <end position="335"/>
    </location>
</feature>
<feature type="transmembrane region" description="Helical" evidence="6">
    <location>
        <begin position="43"/>
        <end position="66"/>
    </location>
</feature>
<dbReference type="InterPro" id="IPR004853">
    <property type="entry name" value="Sugar_P_trans_dom"/>
</dbReference>
<keyword evidence="3 6" id="KW-1133">Transmembrane helix</keyword>
<accession>A0A2P2K1Z5</accession>